<keyword evidence="11" id="KW-0963">Cytoplasm</keyword>
<dbReference type="GO" id="GO:0004813">
    <property type="term" value="F:alanine-tRNA ligase activity"/>
    <property type="evidence" value="ECO:0007669"/>
    <property type="project" value="UniProtKB-UniRule"/>
</dbReference>
<dbReference type="GO" id="GO:0000049">
    <property type="term" value="F:tRNA binding"/>
    <property type="evidence" value="ECO:0007669"/>
    <property type="project" value="UniProtKB-KW"/>
</dbReference>
<evidence type="ECO:0000256" key="4">
    <source>
        <dbReference type="ARBA" id="ARBA00022723"/>
    </source>
</evidence>
<dbReference type="PATRIC" id="fig|1133592.3.peg.233"/>
<keyword evidence="9 11" id="KW-0648">Protein biosynthesis</keyword>
<keyword evidence="2 11" id="KW-0820">tRNA-binding</keyword>
<feature type="binding site" evidence="11">
    <location>
        <position position="567"/>
    </location>
    <ligand>
        <name>Zn(2+)</name>
        <dbReference type="ChEBI" id="CHEBI:29105"/>
    </ligand>
</feature>
<dbReference type="SMART" id="SM00863">
    <property type="entry name" value="tRNA_SAD"/>
    <property type="match status" value="1"/>
</dbReference>
<feature type="binding site" evidence="11">
    <location>
        <position position="653"/>
    </location>
    <ligand>
        <name>Zn(2+)</name>
        <dbReference type="ChEBI" id="CHEBI:29105"/>
    </ligand>
</feature>
<evidence type="ECO:0000313" key="14">
    <source>
        <dbReference type="Proteomes" id="UP000011174"/>
    </source>
</evidence>
<dbReference type="InterPro" id="IPR050058">
    <property type="entry name" value="Ala-tRNA_ligase"/>
</dbReference>
<dbReference type="CDD" id="cd00673">
    <property type="entry name" value="AlaRS_core"/>
    <property type="match status" value="1"/>
</dbReference>
<evidence type="ECO:0000256" key="5">
    <source>
        <dbReference type="ARBA" id="ARBA00022741"/>
    </source>
</evidence>
<dbReference type="PANTHER" id="PTHR11777:SF9">
    <property type="entry name" value="ALANINE--TRNA LIGASE, CYTOPLASMIC"/>
    <property type="match status" value="1"/>
</dbReference>
<dbReference type="InterPro" id="IPR018163">
    <property type="entry name" value="Thr/Ala-tRNA-synth_IIc_edit"/>
</dbReference>
<dbReference type="Proteomes" id="UP000011174">
    <property type="component" value="Chromosome"/>
</dbReference>
<evidence type="ECO:0000256" key="7">
    <source>
        <dbReference type="ARBA" id="ARBA00022840"/>
    </source>
</evidence>
<dbReference type="InterPro" id="IPR023033">
    <property type="entry name" value="Ala_tRNA_ligase_euk/bac"/>
</dbReference>
<dbReference type="EMBL" id="CP003263">
    <property type="protein sequence ID" value="AGC67001.1"/>
    <property type="molecule type" value="Genomic_DNA"/>
</dbReference>
<dbReference type="EC" id="6.1.1.7" evidence="11"/>
<dbReference type="GO" id="GO:0006419">
    <property type="term" value="P:alanyl-tRNA aminoacylation"/>
    <property type="evidence" value="ECO:0007669"/>
    <property type="project" value="UniProtKB-UniRule"/>
</dbReference>
<protein>
    <recommendedName>
        <fullName evidence="11">Alanine--tRNA ligase</fullName>
        <ecNumber evidence="11">6.1.1.7</ecNumber>
    </recommendedName>
    <alternativeName>
        <fullName evidence="11">Alanyl-tRNA synthetase</fullName>
        <shortName evidence="11">AlaRS</shortName>
    </alternativeName>
</protein>
<comment type="function">
    <text evidence="11">Catalyzes the attachment of alanine to tRNA(Ala) in a two-step reaction: alanine is first activated by ATP to form Ala-AMP and then transferred to the acceptor end of tRNA(Ala). Also edits incorrectly charged Ser-tRNA(Ala) and Gly-tRNA(Ala) via its editing domain.</text>
</comment>
<dbReference type="PRINTS" id="PR00980">
    <property type="entry name" value="TRNASYNTHALA"/>
</dbReference>
<keyword evidence="8 11" id="KW-0694">RNA-binding</keyword>
<evidence type="ECO:0000256" key="9">
    <source>
        <dbReference type="ARBA" id="ARBA00022917"/>
    </source>
</evidence>
<dbReference type="SUPFAM" id="SSF55681">
    <property type="entry name" value="Class II aaRS and biotin synthetases"/>
    <property type="match status" value="1"/>
</dbReference>
<gene>
    <name evidence="11 13" type="primary">alaS</name>
    <name evidence="13" type="ORF">ASNER_250</name>
</gene>
<keyword evidence="14" id="KW-1185">Reference proteome</keyword>
<dbReference type="PANTHER" id="PTHR11777">
    <property type="entry name" value="ALANYL-TRNA SYNTHETASE"/>
    <property type="match status" value="1"/>
</dbReference>
<evidence type="ECO:0000256" key="10">
    <source>
        <dbReference type="ARBA" id="ARBA00023146"/>
    </source>
</evidence>
<comment type="subcellular location">
    <subcellularLocation>
        <location evidence="11">Cytoplasm</location>
    </subcellularLocation>
</comment>
<evidence type="ECO:0000256" key="6">
    <source>
        <dbReference type="ARBA" id="ARBA00022833"/>
    </source>
</evidence>
<comment type="catalytic activity">
    <reaction evidence="11">
        <text>tRNA(Ala) + L-alanine + ATP = L-alanyl-tRNA(Ala) + AMP + diphosphate</text>
        <dbReference type="Rhea" id="RHEA:12540"/>
        <dbReference type="Rhea" id="RHEA-COMP:9657"/>
        <dbReference type="Rhea" id="RHEA-COMP:9923"/>
        <dbReference type="ChEBI" id="CHEBI:30616"/>
        <dbReference type="ChEBI" id="CHEBI:33019"/>
        <dbReference type="ChEBI" id="CHEBI:57972"/>
        <dbReference type="ChEBI" id="CHEBI:78442"/>
        <dbReference type="ChEBI" id="CHEBI:78497"/>
        <dbReference type="ChEBI" id="CHEBI:456215"/>
        <dbReference type="EC" id="6.1.1.7"/>
    </reaction>
</comment>
<dbReference type="SUPFAM" id="SSF55186">
    <property type="entry name" value="ThrRS/AlaRS common domain"/>
    <property type="match status" value="1"/>
</dbReference>
<comment type="cofactor">
    <cofactor evidence="11">
        <name>Zn(2+)</name>
        <dbReference type="ChEBI" id="CHEBI:29105"/>
    </cofactor>
    <text evidence="11">Binds 1 zinc ion per subunit.</text>
</comment>
<feature type="binding site" evidence="11">
    <location>
        <position position="563"/>
    </location>
    <ligand>
        <name>Zn(2+)</name>
        <dbReference type="ChEBI" id="CHEBI:29105"/>
    </ligand>
</feature>
<dbReference type="Gene3D" id="2.40.30.130">
    <property type="match status" value="1"/>
</dbReference>
<comment type="domain">
    <text evidence="11">Consists of three domains; the N-terminal catalytic domain, the editing domain and the C-terminal C-Ala domain. The editing domain removes incorrectly charged amino acids, while the C-Ala domain, along with tRNA(Ala), serves as a bridge to cooperatively bring together the editing and aminoacylation centers thus stimulating deacylation of misacylated tRNAs.</text>
</comment>
<keyword evidence="7 11" id="KW-0067">ATP-binding</keyword>
<keyword evidence="3 11" id="KW-0436">Ligase</keyword>
<feature type="domain" description="Alanyl-transfer RNA synthetases family profile" evidence="12">
    <location>
        <begin position="1"/>
        <end position="696"/>
    </location>
</feature>
<keyword evidence="4 11" id="KW-0479">Metal-binding</keyword>
<dbReference type="AlphaFoldDB" id="L7VKH8"/>
<reference evidence="13 14" key="1">
    <citation type="journal article" date="2013" name="Environ. Microbiol.">
        <title>The nutrient supplying capabilities of Uzinura, an endosymbiont of armoured scale insects.</title>
        <authorList>
            <person name="Sabree Z.L."/>
            <person name="Huang C.Y."/>
            <person name="Okusu A."/>
            <person name="Moran N.A."/>
            <person name="Normark B.B."/>
        </authorList>
    </citation>
    <scope>NUCLEOTIDE SEQUENCE [LARGE SCALE GENOMIC DNA]</scope>
    <source>
        <strain evidence="13 14">ASNER</strain>
    </source>
</reference>
<keyword evidence="5 11" id="KW-0547">Nucleotide-binding</keyword>
<dbReference type="HAMAP" id="MF_00036_B">
    <property type="entry name" value="Ala_tRNA_synth_B"/>
    <property type="match status" value="1"/>
</dbReference>
<feature type="binding site" evidence="11">
    <location>
        <position position="657"/>
    </location>
    <ligand>
        <name>Zn(2+)</name>
        <dbReference type="ChEBI" id="CHEBI:29105"/>
    </ligand>
</feature>
<dbReference type="NCBIfam" id="TIGR00344">
    <property type="entry name" value="alaS"/>
    <property type="match status" value="1"/>
</dbReference>
<evidence type="ECO:0000259" key="12">
    <source>
        <dbReference type="PROSITE" id="PS50860"/>
    </source>
</evidence>
<dbReference type="Gene3D" id="3.30.980.10">
    <property type="entry name" value="Threonyl-trna Synthetase, Chain A, domain 2"/>
    <property type="match status" value="1"/>
</dbReference>
<comment type="similarity">
    <text evidence="1 11">Belongs to the class-II aminoacyl-tRNA synthetase family.</text>
</comment>
<organism evidence="13 14">
    <name type="scientific">Candidatus Uzinura diaspidicola str. ASNER</name>
    <dbReference type="NCBI Taxonomy" id="1133592"/>
    <lineage>
        <taxon>Bacteria</taxon>
        <taxon>Pseudomonadati</taxon>
        <taxon>Bacteroidota</taxon>
        <taxon>Flavobacteriia</taxon>
        <taxon>Flavobacteriales</taxon>
        <taxon>Candidatus Uzinura</taxon>
    </lineage>
</organism>
<dbReference type="InterPro" id="IPR012947">
    <property type="entry name" value="tRNA_SAD"/>
</dbReference>
<dbReference type="InterPro" id="IPR018162">
    <property type="entry name" value="Ala-tRNA-ligase_IIc_anticod-bd"/>
</dbReference>
<evidence type="ECO:0000256" key="3">
    <source>
        <dbReference type="ARBA" id="ARBA00022598"/>
    </source>
</evidence>
<evidence type="ECO:0000256" key="2">
    <source>
        <dbReference type="ARBA" id="ARBA00022555"/>
    </source>
</evidence>
<dbReference type="Pfam" id="PF01411">
    <property type="entry name" value="tRNA-synt_2c"/>
    <property type="match status" value="1"/>
</dbReference>
<accession>L7VKH8</accession>
<evidence type="ECO:0000313" key="13">
    <source>
        <dbReference type="EMBL" id="AGC67001.1"/>
    </source>
</evidence>
<sequence>MTSQEIRQHFLDYFSSKYHHILPSAPIIIKYDPSLMFVNAGMNPFKEYFIGKKKVIYTNIASIQKCLRVSGKHNDLEDVGKDSYHHTMFEMLGNWSFGYCIKRQTINWAWELLTAVYKIPIDNIYVTIFAGSNKEGISIDGGSQFFWENFLKKERIISCKKEHNFWEMSNLGPCGPCSEIHVDLRSHKEKKNKSGNELVNKGHPQVIELWNLVFMEFFRQFDGNLEELSERHVDTGIGFERLCRILQHKDSNYDTDIFSTLIRKVEELSNKIYGFNPYTDIAIRVVVDHIRAISFAIADGQNPSNAGAGYVIRRILRRAVSYGYRFLFQREAFLCQLIEILVKEMGIHFTELKIQNKLIKEKIFMEESFFFKTINKGLKRLENIIQETKVKKQKSIAGIKIFELFDTFGFPMDLSRLLATENALVIDEVGFKRELKLQRDRSRNASTFQTDDWTIIKETNSIEDFVVYDKLSLYVHLSKYRRVKKNRSIYYHIVFTTTPFYKETEQVGDKGVIENEKEKISIIDTKKENRIFLHIANSIPQSPEKAFQATVNKFRRKSIEKNHSATHLLHYAISIILNDVTKTDSYARQDSLRVDFLYPKKLTFHHIQNIEGVVQEMIYQDLPLKESISLPNSIDKDSEKVRSIRFGPIVELCRGLHIKSTREIGSFKIISEHYVGSGIRRIEAITSKFAIKFLNKTQESYQIIIEEMNRSSNPIKSIQIMRQDNKIYLSKIEALILKEIQRLKTAWVLKAKYHNHYILICEKTSLDVRGLKTIALALRIQNTEIIIIIGSVFDEFICVAISDKLIDIYGVSAFKILKKVSTMIHCENDNKGLSMTKVKTISKLTEALKLVHSWNETDFYL</sequence>
<dbReference type="GO" id="GO:0005737">
    <property type="term" value="C:cytoplasm"/>
    <property type="evidence" value="ECO:0007669"/>
    <property type="project" value="UniProtKB-SubCell"/>
</dbReference>
<name>L7VKH8_9FLAO</name>
<evidence type="ECO:0000256" key="11">
    <source>
        <dbReference type="HAMAP-Rule" id="MF_00036"/>
    </source>
</evidence>
<evidence type="ECO:0000256" key="1">
    <source>
        <dbReference type="ARBA" id="ARBA00008226"/>
    </source>
</evidence>
<dbReference type="GO" id="GO:0008270">
    <property type="term" value="F:zinc ion binding"/>
    <property type="evidence" value="ECO:0007669"/>
    <property type="project" value="UniProtKB-UniRule"/>
</dbReference>
<keyword evidence="10 11" id="KW-0030">Aminoacyl-tRNA synthetase</keyword>
<dbReference type="HOGENOM" id="CLU_004485_1_1_10"/>
<dbReference type="KEGG" id="udi:ASNER_250"/>
<dbReference type="Pfam" id="PF07973">
    <property type="entry name" value="tRNA_SAD"/>
    <property type="match status" value="1"/>
</dbReference>
<dbReference type="InterPro" id="IPR018165">
    <property type="entry name" value="Ala-tRNA-synth_IIc_core"/>
</dbReference>
<dbReference type="STRING" id="1133592.ASNER_250"/>
<dbReference type="Gene3D" id="3.30.930.10">
    <property type="entry name" value="Bira Bifunctional Protein, Domain 2"/>
    <property type="match status" value="1"/>
</dbReference>
<dbReference type="OrthoDB" id="9803884at2"/>
<dbReference type="InterPro" id="IPR002318">
    <property type="entry name" value="Ala-tRNA-lgiase_IIc"/>
</dbReference>
<keyword evidence="6 11" id="KW-0862">Zinc</keyword>
<dbReference type="SUPFAM" id="SSF101353">
    <property type="entry name" value="Putative anticodon-binding domain of alanyl-tRNA synthetase (AlaRS)"/>
    <property type="match status" value="1"/>
</dbReference>
<dbReference type="InterPro" id="IPR045864">
    <property type="entry name" value="aa-tRNA-synth_II/BPL/LPL"/>
</dbReference>
<evidence type="ECO:0000256" key="8">
    <source>
        <dbReference type="ARBA" id="ARBA00022884"/>
    </source>
</evidence>
<dbReference type="InterPro" id="IPR018164">
    <property type="entry name" value="Ala-tRNA-synth_IIc_N"/>
</dbReference>
<dbReference type="PROSITE" id="PS50860">
    <property type="entry name" value="AA_TRNA_LIGASE_II_ALA"/>
    <property type="match status" value="1"/>
</dbReference>
<dbReference type="GO" id="GO:0002161">
    <property type="term" value="F:aminoacyl-tRNA deacylase activity"/>
    <property type="evidence" value="ECO:0007669"/>
    <property type="project" value="TreeGrafter"/>
</dbReference>
<dbReference type="GO" id="GO:0005524">
    <property type="term" value="F:ATP binding"/>
    <property type="evidence" value="ECO:0007669"/>
    <property type="project" value="UniProtKB-UniRule"/>
</dbReference>
<proteinExistence type="inferred from homology"/>
<dbReference type="FunFam" id="3.30.930.10:FF:000011">
    <property type="entry name" value="Alanine--tRNA ligase, cytoplasmic"/>
    <property type="match status" value="1"/>
</dbReference>